<reference evidence="1" key="1">
    <citation type="submission" date="2020-06" db="EMBL/GenBank/DDBJ databases">
        <authorList>
            <person name="Li T."/>
            <person name="Hu X."/>
            <person name="Zhang T."/>
            <person name="Song X."/>
            <person name="Zhang H."/>
            <person name="Dai N."/>
            <person name="Sheng W."/>
            <person name="Hou X."/>
            <person name="Wei L."/>
        </authorList>
    </citation>
    <scope>NUCLEOTIDE SEQUENCE</scope>
    <source>
        <strain evidence="1">G02</strain>
        <tissue evidence="1">Leaf</tissue>
    </source>
</reference>
<reference evidence="1" key="2">
    <citation type="journal article" date="2024" name="Plant">
        <title>Genomic evolution and insights into agronomic trait innovations of Sesamum species.</title>
        <authorList>
            <person name="Miao H."/>
            <person name="Wang L."/>
            <person name="Qu L."/>
            <person name="Liu H."/>
            <person name="Sun Y."/>
            <person name="Le M."/>
            <person name="Wang Q."/>
            <person name="Wei S."/>
            <person name="Zheng Y."/>
            <person name="Lin W."/>
            <person name="Duan Y."/>
            <person name="Cao H."/>
            <person name="Xiong S."/>
            <person name="Wang X."/>
            <person name="Wei L."/>
            <person name="Li C."/>
            <person name="Ma Q."/>
            <person name="Ju M."/>
            <person name="Zhao R."/>
            <person name="Li G."/>
            <person name="Mu C."/>
            <person name="Tian Q."/>
            <person name="Mei H."/>
            <person name="Zhang T."/>
            <person name="Gao T."/>
            <person name="Zhang H."/>
        </authorList>
    </citation>
    <scope>NUCLEOTIDE SEQUENCE</scope>
    <source>
        <strain evidence="1">G02</strain>
    </source>
</reference>
<name>A0AAW2JG53_SESRA</name>
<proteinExistence type="predicted"/>
<protein>
    <submittedName>
        <fullName evidence="1">Uncharacterized protein</fullName>
    </submittedName>
</protein>
<evidence type="ECO:0000313" key="1">
    <source>
        <dbReference type="EMBL" id="KAL0293212.1"/>
    </source>
</evidence>
<dbReference type="AlphaFoldDB" id="A0AAW2JG53"/>
<accession>A0AAW2JG53</accession>
<organism evidence="1">
    <name type="scientific">Sesamum radiatum</name>
    <name type="common">Black benniseed</name>
    <dbReference type="NCBI Taxonomy" id="300843"/>
    <lineage>
        <taxon>Eukaryota</taxon>
        <taxon>Viridiplantae</taxon>
        <taxon>Streptophyta</taxon>
        <taxon>Embryophyta</taxon>
        <taxon>Tracheophyta</taxon>
        <taxon>Spermatophyta</taxon>
        <taxon>Magnoliopsida</taxon>
        <taxon>eudicotyledons</taxon>
        <taxon>Gunneridae</taxon>
        <taxon>Pentapetalae</taxon>
        <taxon>asterids</taxon>
        <taxon>lamiids</taxon>
        <taxon>Lamiales</taxon>
        <taxon>Pedaliaceae</taxon>
        <taxon>Sesamum</taxon>
    </lineage>
</organism>
<dbReference type="EMBL" id="JACGWJ010000340">
    <property type="protein sequence ID" value="KAL0293212.1"/>
    <property type="molecule type" value="Genomic_DNA"/>
</dbReference>
<gene>
    <name evidence="1" type="ORF">Sradi_6950600</name>
</gene>
<sequence length="91" mass="9578">MRSDLQDPFQKEFLQVKLSSEKSGISTSGCQQASSRPGDQVLLAACTSSHPASSRPASRLSSRPGELALSELVGWQPCQLAGCLSSRPASS</sequence>
<comment type="caution">
    <text evidence="1">The sequence shown here is derived from an EMBL/GenBank/DDBJ whole genome shotgun (WGS) entry which is preliminary data.</text>
</comment>